<evidence type="ECO:0000256" key="1">
    <source>
        <dbReference type="ARBA" id="ARBA00004651"/>
    </source>
</evidence>
<feature type="transmembrane region" description="Helical" evidence="9">
    <location>
        <begin position="54"/>
        <end position="78"/>
    </location>
</feature>
<dbReference type="UniPathway" id="UPA00148"/>
<evidence type="ECO:0000256" key="8">
    <source>
        <dbReference type="ARBA" id="ARBA00023136"/>
    </source>
</evidence>
<accession>A0A1W1HHA3</accession>
<dbReference type="GO" id="GO:0048472">
    <property type="term" value="F:threonine-phosphate decarboxylase activity"/>
    <property type="evidence" value="ECO:0007669"/>
    <property type="project" value="InterPro"/>
</dbReference>
<evidence type="ECO:0000256" key="2">
    <source>
        <dbReference type="ARBA" id="ARBA00004953"/>
    </source>
</evidence>
<evidence type="ECO:0000256" key="9">
    <source>
        <dbReference type="HAMAP-Rule" id="MF_00024"/>
    </source>
</evidence>
<dbReference type="AlphaFoldDB" id="A0A1W1HHA3"/>
<keyword evidence="4 9" id="KW-1003">Cell membrane</keyword>
<evidence type="ECO:0000256" key="4">
    <source>
        <dbReference type="ARBA" id="ARBA00022475"/>
    </source>
</evidence>
<dbReference type="EMBL" id="FWEV01000284">
    <property type="protein sequence ID" value="SLM31758.1"/>
    <property type="molecule type" value="Genomic_DNA"/>
</dbReference>
<organism evidence="10 11">
    <name type="scientific">Desulfamplus magnetovallimortis</name>
    <dbReference type="NCBI Taxonomy" id="1246637"/>
    <lineage>
        <taxon>Bacteria</taxon>
        <taxon>Pseudomonadati</taxon>
        <taxon>Thermodesulfobacteriota</taxon>
        <taxon>Desulfobacteria</taxon>
        <taxon>Desulfobacterales</taxon>
        <taxon>Desulfobacteraceae</taxon>
        <taxon>Desulfamplus</taxon>
    </lineage>
</organism>
<keyword evidence="5 9" id="KW-0169">Cobalamin biosynthesis</keyword>
<dbReference type="InterPro" id="IPR004485">
    <property type="entry name" value="Cobalamin_biosynth_CobD/CbiB"/>
</dbReference>
<keyword evidence="8 9" id="KW-0472">Membrane</keyword>
<dbReference type="PANTHER" id="PTHR34308">
    <property type="entry name" value="COBALAMIN BIOSYNTHESIS PROTEIN CBIB"/>
    <property type="match status" value="1"/>
</dbReference>
<dbReference type="PANTHER" id="PTHR34308:SF1">
    <property type="entry name" value="COBALAMIN BIOSYNTHESIS PROTEIN CBIB"/>
    <property type="match status" value="1"/>
</dbReference>
<comment type="function">
    <text evidence="9">Converts cobyric acid to cobinamide by the addition of aminopropanol on the F carboxylic group.</text>
</comment>
<comment type="pathway">
    <text evidence="2 9">Cofactor biosynthesis; adenosylcobalamin biosynthesis.</text>
</comment>
<comment type="caution">
    <text evidence="9">Lacks conserved residue(s) required for the propagation of feature annotation.</text>
</comment>
<dbReference type="Proteomes" id="UP000191931">
    <property type="component" value="Unassembled WGS sequence"/>
</dbReference>
<evidence type="ECO:0000256" key="6">
    <source>
        <dbReference type="ARBA" id="ARBA00022692"/>
    </source>
</evidence>
<evidence type="ECO:0000313" key="10">
    <source>
        <dbReference type="EMBL" id="SLM31758.1"/>
    </source>
</evidence>
<gene>
    <name evidence="9 10" type="primary">cobD</name>
    <name evidence="10" type="ORF">MTBBW1_420023</name>
</gene>
<evidence type="ECO:0000256" key="5">
    <source>
        <dbReference type="ARBA" id="ARBA00022573"/>
    </source>
</evidence>
<feature type="transmembrane region" description="Helical" evidence="9">
    <location>
        <begin position="159"/>
        <end position="180"/>
    </location>
</feature>
<dbReference type="OrthoDB" id="9811967at2"/>
<proteinExistence type="inferred from homology"/>
<keyword evidence="11" id="KW-1185">Reference proteome</keyword>
<keyword evidence="6 9" id="KW-0812">Transmembrane</keyword>
<dbReference type="NCBIfam" id="TIGR00380">
    <property type="entry name" value="cobal_cbiB"/>
    <property type="match status" value="1"/>
</dbReference>
<evidence type="ECO:0000313" key="11">
    <source>
        <dbReference type="Proteomes" id="UP000191931"/>
    </source>
</evidence>
<name>A0A1W1HHA3_9BACT</name>
<evidence type="ECO:0000256" key="3">
    <source>
        <dbReference type="ARBA" id="ARBA00006263"/>
    </source>
</evidence>
<dbReference type="GO" id="GO:0005886">
    <property type="term" value="C:plasma membrane"/>
    <property type="evidence" value="ECO:0007669"/>
    <property type="project" value="UniProtKB-SubCell"/>
</dbReference>
<dbReference type="Pfam" id="PF03186">
    <property type="entry name" value="CobD_Cbib"/>
    <property type="match status" value="1"/>
</dbReference>
<dbReference type="GO" id="GO:0015420">
    <property type="term" value="F:ABC-type vitamin B12 transporter activity"/>
    <property type="evidence" value="ECO:0007669"/>
    <property type="project" value="UniProtKB-UniRule"/>
</dbReference>
<dbReference type="GO" id="GO:0009236">
    <property type="term" value="P:cobalamin biosynthetic process"/>
    <property type="evidence" value="ECO:0007669"/>
    <property type="project" value="UniProtKB-UniRule"/>
</dbReference>
<comment type="subcellular location">
    <subcellularLocation>
        <location evidence="1 9">Cell membrane</location>
        <topology evidence="1 9">Multi-pass membrane protein</topology>
    </subcellularLocation>
</comment>
<dbReference type="STRING" id="1246637.MTBBW1_420023"/>
<sequence>MMDISYDFSIIIVTACFLDILFGDPRVLPHPVVWMGNAISFFEPRFRKWINGELFSGLLFALFLIFSAWGAAYFVILLFSLIHPVAGGVVQVILMFFCISARTLEKAASEVGDALEKQGVEAGRLKVSMIVGREVKYLDETGVVKATVETVAENFVDGFLSPLFFAIVGGVPMAVAYKMVNTLDSMVGYKNEKYILFGRASAKIDDLANFIPARLSVVFISIAASLLSLPGGARGIRAWKTSIKEGRFHKSPNSGFPEAAFAGALSVKLGGPNYYHGSLVEKPYLGSQFPSPDRGKIRMACDLMLLSSLISLLTCVFMM</sequence>
<keyword evidence="7 9" id="KW-1133">Transmembrane helix</keyword>
<comment type="similarity">
    <text evidence="3 9">Belongs to the CobD/CbiB family.</text>
</comment>
<protein>
    <recommendedName>
        <fullName evidence="9">Cobalamin biosynthesis protein CobD</fullName>
    </recommendedName>
</protein>
<dbReference type="HAMAP" id="MF_00024">
    <property type="entry name" value="CobD_CbiB"/>
    <property type="match status" value="1"/>
</dbReference>
<feature type="transmembrane region" description="Helical" evidence="9">
    <location>
        <begin position="85"/>
        <end position="104"/>
    </location>
</feature>
<reference evidence="10 11" key="1">
    <citation type="submission" date="2017-03" db="EMBL/GenBank/DDBJ databases">
        <authorList>
            <person name="Afonso C.L."/>
            <person name="Miller P.J."/>
            <person name="Scott M.A."/>
            <person name="Spackman E."/>
            <person name="Goraichik I."/>
            <person name="Dimitrov K.M."/>
            <person name="Suarez D.L."/>
            <person name="Swayne D.E."/>
        </authorList>
    </citation>
    <scope>NUCLEOTIDE SEQUENCE [LARGE SCALE GENOMIC DNA]</scope>
    <source>
        <strain evidence="10">PRJEB14757</strain>
    </source>
</reference>
<feature type="transmembrane region" description="Helical" evidence="9">
    <location>
        <begin position="207"/>
        <end position="229"/>
    </location>
</feature>
<dbReference type="RefSeq" id="WP_080800826.1">
    <property type="nucleotide sequence ID" value="NZ_LT828541.1"/>
</dbReference>
<evidence type="ECO:0000256" key="7">
    <source>
        <dbReference type="ARBA" id="ARBA00022989"/>
    </source>
</evidence>